<evidence type="ECO:0000256" key="1">
    <source>
        <dbReference type="ARBA" id="ARBA00004167"/>
    </source>
</evidence>
<comment type="caution">
    <text evidence="9">The sequence shown here is derived from an EMBL/GenBank/DDBJ whole genome shotgun (WGS) entry which is preliminary data.</text>
</comment>
<evidence type="ECO:0000313" key="9">
    <source>
        <dbReference type="EMBL" id="KAH0616805.1"/>
    </source>
</evidence>
<dbReference type="EMBL" id="JAIPUX010005290">
    <property type="protein sequence ID" value="KAH0616805.1"/>
    <property type="molecule type" value="Genomic_DNA"/>
</dbReference>
<feature type="transmembrane region" description="Helical" evidence="7">
    <location>
        <begin position="105"/>
        <end position="125"/>
    </location>
</feature>
<keyword evidence="4 7" id="KW-0472">Membrane</keyword>
<dbReference type="PANTHER" id="PTHR21419">
    <property type="match status" value="1"/>
</dbReference>
<evidence type="ECO:0000259" key="8">
    <source>
        <dbReference type="Pfam" id="PF23727"/>
    </source>
</evidence>
<dbReference type="InterPro" id="IPR045232">
    <property type="entry name" value="FAM234"/>
</dbReference>
<dbReference type="Proteomes" id="UP000826234">
    <property type="component" value="Unassembled WGS sequence"/>
</dbReference>
<dbReference type="SUPFAM" id="SSF69318">
    <property type="entry name" value="Integrin alpha N-terminal domain"/>
    <property type="match status" value="1"/>
</dbReference>
<evidence type="ECO:0000313" key="10">
    <source>
        <dbReference type="Proteomes" id="UP000826234"/>
    </source>
</evidence>
<evidence type="ECO:0000256" key="7">
    <source>
        <dbReference type="SAM" id="Phobius"/>
    </source>
</evidence>
<dbReference type="InterPro" id="IPR011047">
    <property type="entry name" value="Quinoprotein_ADH-like_sf"/>
</dbReference>
<evidence type="ECO:0000256" key="4">
    <source>
        <dbReference type="ARBA" id="ARBA00023136"/>
    </source>
</evidence>
<evidence type="ECO:0000256" key="5">
    <source>
        <dbReference type="ARBA" id="ARBA00025791"/>
    </source>
</evidence>
<feature type="domain" description="FAM234A/B beta-propeller" evidence="8">
    <location>
        <begin position="155"/>
        <end position="610"/>
    </location>
</feature>
<keyword evidence="3 7" id="KW-1133">Transmembrane helix</keyword>
<dbReference type="Pfam" id="PF23727">
    <property type="entry name" value="Beta-prop_FAM234A_B"/>
    <property type="match status" value="1"/>
</dbReference>
<gene>
    <name evidence="9" type="ORF">JD844_028205</name>
</gene>
<organism evidence="9 10">
    <name type="scientific">Phrynosoma platyrhinos</name>
    <name type="common">Desert horned lizard</name>
    <dbReference type="NCBI Taxonomy" id="52577"/>
    <lineage>
        <taxon>Eukaryota</taxon>
        <taxon>Metazoa</taxon>
        <taxon>Chordata</taxon>
        <taxon>Craniata</taxon>
        <taxon>Vertebrata</taxon>
        <taxon>Euteleostomi</taxon>
        <taxon>Lepidosauria</taxon>
        <taxon>Squamata</taxon>
        <taxon>Bifurcata</taxon>
        <taxon>Unidentata</taxon>
        <taxon>Episquamata</taxon>
        <taxon>Toxicofera</taxon>
        <taxon>Iguania</taxon>
        <taxon>Phrynosomatidae</taxon>
        <taxon>Phrynosomatinae</taxon>
        <taxon>Phrynosoma</taxon>
    </lineage>
</organism>
<feature type="region of interest" description="Disordered" evidence="6">
    <location>
        <begin position="1"/>
        <end position="35"/>
    </location>
</feature>
<proteinExistence type="inferred from homology"/>
<dbReference type="InterPro" id="IPR055409">
    <property type="entry name" value="Beta-prop_FAM234A_B"/>
</dbReference>
<comment type="similarity">
    <text evidence="5">Belongs to the FAM234 family.</text>
</comment>
<reference evidence="9 10" key="1">
    <citation type="journal article" date="2022" name="Gigascience">
        <title>A chromosome-level genome assembly and annotation of the desert horned lizard, Phrynosoma platyrhinos, provides insight into chromosomal rearrangements among reptiles.</title>
        <authorList>
            <person name="Koochekian N."/>
            <person name="Ascanio A."/>
            <person name="Farleigh K."/>
            <person name="Card D.C."/>
            <person name="Schield D.R."/>
            <person name="Castoe T.A."/>
            <person name="Jezkova T."/>
        </authorList>
    </citation>
    <scope>NUCLEOTIDE SEQUENCE [LARGE SCALE GENOMIC DNA]</scope>
    <source>
        <strain evidence="9">NK-2021</strain>
    </source>
</reference>
<protein>
    <recommendedName>
        <fullName evidence="8">FAM234A/B beta-propeller domain-containing protein</fullName>
    </recommendedName>
</protein>
<evidence type="ECO:0000256" key="3">
    <source>
        <dbReference type="ARBA" id="ARBA00022989"/>
    </source>
</evidence>
<dbReference type="SUPFAM" id="SSF50998">
    <property type="entry name" value="Quinoprotein alcohol dehydrogenase-like"/>
    <property type="match status" value="1"/>
</dbReference>
<keyword evidence="10" id="KW-1185">Reference proteome</keyword>
<evidence type="ECO:0000256" key="2">
    <source>
        <dbReference type="ARBA" id="ARBA00022692"/>
    </source>
</evidence>
<dbReference type="PANTHER" id="PTHR21419:SF25">
    <property type="entry name" value="PROTEIN FAM234B"/>
    <property type="match status" value="1"/>
</dbReference>
<evidence type="ECO:0000256" key="6">
    <source>
        <dbReference type="SAM" id="MobiDB-lite"/>
    </source>
</evidence>
<sequence length="636" mass="70075">MIDGNWHRLYNNKGKKSPDLGEYDPLTQADSDESEDDLVLNLQKNGGVRNGKSSLGELQDVDSDVEVGMTKQHLSEGVVEEYPSEATNSLEQKTANSLMPYFRTAIFLLTVVVSMILVLVCAFLIPCPARDLHNTWIRNLGQETGGVLFSPELFDVNADGLPDILLSFTALKNASVQGVSKPWVTVMALSGMNGSTLWSSHVKEEIRSVQCKDLNLMSSTEPVCLITGTSKFLSLLSASSGKPVWTLDSSHLPSGTLAAPAVAVPDIDGDRVSDLVVLAIGETQPDLCFILVSGKTGNPVGGPVKYSINGNGKLIGPQSHITSHGAVYILFGFGNVQAVALRDIFAQARNRDSFPPVLQREEPEWEKRRSVNLSELIDIYSGGVEFLQAVKSPEGNCSDLLITTDHGLTLLRGQDLEPRWTLKQQDIDSQPSPGYFSNDQILDFMIQAQMVDGKSGLPVWNYELPCHMKKSDALSVMTLDKKSVFLFWANKKQSILKSLVSENLALQEPSPRVHHLYLLHPTFPMLLLDLSNTTGTVTASSIGINDLQKDAFYITVTTSITSEHQPGFLSVSKLRLRWALMSQSQEVPLKETDPKISRGELRRFLSRIKFTDFAHKVRCLCDNRICAQKTKENEQG</sequence>
<comment type="subcellular location">
    <subcellularLocation>
        <location evidence="1">Membrane</location>
        <topology evidence="1">Single-pass membrane protein</topology>
    </subcellularLocation>
</comment>
<name>A0ABQ7SHJ5_PHRPL</name>
<accession>A0ABQ7SHJ5</accession>
<dbReference type="InterPro" id="IPR028994">
    <property type="entry name" value="Integrin_alpha_N"/>
</dbReference>
<keyword evidence="2 7" id="KW-0812">Transmembrane</keyword>